<keyword evidence="1 5" id="KW-0489">Methyltransferase</keyword>
<dbReference type="CDD" id="cd02440">
    <property type="entry name" value="AdoMet_MTases"/>
    <property type="match status" value="1"/>
</dbReference>
<evidence type="ECO:0000313" key="5">
    <source>
        <dbReference type="EMBL" id="KAF0845435.1"/>
    </source>
</evidence>
<dbReference type="Proteomes" id="UP000798951">
    <property type="component" value="Unassembled WGS sequence"/>
</dbReference>
<reference evidence="5 6" key="1">
    <citation type="submission" date="2019-07" db="EMBL/GenBank/DDBJ databases">
        <title>Genomic Encyclopedia of Type Strains, Phase IV (KMG-IV): sequencing the most valuable type-strain genomes for metagenomic binning, comparative biology and taxonomic classification.</title>
        <authorList>
            <person name="Goeker M."/>
        </authorList>
    </citation>
    <scope>NUCLEOTIDE SEQUENCE [LARGE SCALE GENOMIC DNA]</scope>
    <source>
        <strain evidence="5 6">DSM 44831</strain>
    </source>
</reference>
<dbReference type="InterPro" id="IPR041698">
    <property type="entry name" value="Methyltransf_25"/>
</dbReference>
<dbReference type="InterPro" id="IPR023576">
    <property type="entry name" value="UbiE/COQ5_MeTrFase_CS"/>
</dbReference>
<name>A0ABQ6YIN6_9NOCA</name>
<evidence type="ECO:0000256" key="2">
    <source>
        <dbReference type="ARBA" id="ARBA00022679"/>
    </source>
</evidence>
<evidence type="ECO:0000313" key="6">
    <source>
        <dbReference type="Proteomes" id="UP000798951"/>
    </source>
</evidence>
<evidence type="ECO:0000256" key="3">
    <source>
        <dbReference type="ARBA" id="ARBA00022691"/>
    </source>
</evidence>
<dbReference type="GO" id="GO:0008168">
    <property type="term" value="F:methyltransferase activity"/>
    <property type="evidence" value="ECO:0007669"/>
    <property type="project" value="UniProtKB-KW"/>
</dbReference>
<accession>A0ABQ6YIN6</accession>
<dbReference type="Gene3D" id="3.40.50.150">
    <property type="entry name" value="Vaccinia Virus protein VP39"/>
    <property type="match status" value="1"/>
</dbReference>
<dbReference type="PANTHER" id="PTHR43591:SF24">
    <property type="entry name" value="2-METHOXY-6-POLYPRENYL-1,4-BENZOQUINOL METHYLASE, MITOCHONDRIAL"/>
    <property type="match status" value="1"/>
</dbReference>
<dbReference type="PROSITE" id="PS01184">
    <property type="entry name" value="UBIE_2"/>
    <property type="match status" value="1"/>
</dbReference>
<gene>
    <name evidence="5" type="ORF">FNL39_10736</name>
</gene>
<feature type="domain" description="Methyltransferase" evidence="4">
    <location>
        <begin position="62"/>
        <end position="160"/>
    </location>
</feature>
<proteinExistence type="predicted"/>
<keyword evidence="3" id="KW-0949">S-adenosyl-L-methionine</keyword>
<keyword evidence="2" id="KW-0808">Transferase</keyword>
<dbReference type="PANTHER" id="PTHR43591">
    <property type="entry name" value="METHYLTRANSFERASE"/>
    <property type="match status" value="1"/>
</dbReference>
<dbReference type="EMBL" id="VMSD01000007">
    <property type="protein sequence ID" value="KAF0845435.1"/>
    <property type="molecule type" value="Genomic_DNA"/>
</dbReference>
<sequence length="303" mass="32867">MSEFELKMIFSSMGVMTIIHERRGGRTGTGTSTGEPAEAEAVFLDATLALLEPLAIAPGQVVVDVGPGAGSATVELARSVGEAGRVYAVDLDPAMLELTVESARAAGVDDRVRPVLHDLEDGPPPLPEPVDAVWSSWCVHHAHDWEAAVRSLARVLRPGGILGIAEGGLPTRCLPWDVGIGRPGLETRLDEAHDQQFTRWFFDRVAAVRPRRAWTTILADAGLVDITASTALLDLPAPLPVEVRRVVLDEFAARVRRAGPYLDDADTAIWRRLLDPHDEHWLGARDDLALLSARTAFRGRTPR</sequence>
<evidence type="ECO:0000259" key="4">
    <source>
        <dbReference type="Pfam" id="PF13649"/>
    </source>
</evidence>
<organism evidence="5 6">
    <name type="scientific">Nocardia caishijiensis</name>
    <dbReference type="NCBI Taxonomy" id="184756"/>
    <lineage>
        <taxon>Bacteria</taxon>
        <taxon>Bacillati</taxon>
        <taxon>Actinomycetota</taxon>
        <taxon>Actinomycetes</taxon>
        <taxon>Mycobacteriales</taxon>
        <taxon>Nocardiaceae</taxon>
        <taxon>Nocardia</taxon>
    </lineage>
</organism>
<dbReference type="GO" id="GO:0032259">
    <property type="term" value="P:methylation"/>
    <property type="evidence" value="ECO:0007669"/>
    <property type="project" value="UniProtKB-KW"/>
</dbReference>
<evidence type="ECO:0000256" key="1">
    <source>
        <dbReference type="ARBA" id="ARBA00022603"/>
    </source>
</evidence>
<protein>
    <submittedName>
        <fullName evidence="5">Methyltransferase family protein</fullName>
    </submittedName>
</protein>
<dbReference type="Pfam" id="PF13649">
    <property type="entry name" value="Methyltransf_25"/>
    <property type="match status" value="1"/>
</dbReference>
<comment type="caution">
    <text evidence="5">The sequence shown here is derived from an EMBL/GenBank/DDBJ whole genome shotgun (WGS) entry which is preliminary data.</text>
</comment>
<dbReference type="InterPro" id="IPR029063">
    <property type="entry name" value="SAM-dependent_MTases_sf"/>
</dbReference>
<dbReference type="SUPFAM" id="SSF53335">
    <property type="entry name" value="S-adenosyl-L-methionine-dependent methyltransferases"/>
    <property type="match status" value="1"/>
</dbReference>
<keyword evidence="6" id="KW-1185">Reference proteome</keyword>